<feature type="domain" description="Alpha-L-fucosidase C-terminal" evidence="9">
    <location>
        <begin position="389"/>
        <end position="468"/>
    </location>
</feature>
<accession>A0ABS9KFY8</accession>
<dbReference type="RefSeq" id="WP_237855116.1">
    <property type="nucleotide sequence ID" value="NZ_JAKLWS010000020.1"/>
</dbReference>
<evidence type="ECO:0000256" key="2">
    <source>
        <dbReference type="ARBA" id="ARBA00007951"/>
    </source>
</evidence>
<dbReference type="PRINTS" id="PR00741">
    <property type="entry name" value="GLHYDRLASE29"/>
</dbReference>
<keyword evidence="6" id="KW-0326">Glycosidase</keyword>
<keyword evidence="5" id="KW-0378">Hydrolase</keyword>
<dbReference type="InterPro" id="IPR013780">
    <property type="entry name" value="Glyco_hydro_b"/>
</dbReference>
<protein>
    <recommendedName>
        <fullName evidence="3">alpha-L-fucosidase</fullName>
        <ecNumber evidence="3">3.2.1.51</ecNumber>
    </recommendedName>
</protein>
<dbReference type="SUPFAM" id="SSF51445">
    <property type="entry name" value="(Trans)glycosidases"/>
    <property type="match status" value="1"/>
</dbReference>
<dbReference type="Gene3D" id="2.60.40.1180">
    <property type="entry name" value="Golgi alpha-mannosidase II"/>
    <property type="match status" value="1"/>
</dbReference>
<dbReference type="PANTHER" id="PTHR10030">
    <property type="entry name" value="ALPHA-L-FUCOSIDASE"/>
    <property type="match status" value="1"/>
</dbReference>
<dbReference type="EC" id="3.2.1.51" evidence="3"/>
<evidence type="ECO:0000256" key="1">
    <source>
        <dbReference type="ARBA" id="ARBA00004071"/>
    </source>
</evidence>
<proteinExistence type="inferred from homology"/>
<feature type="domain" description="Glycoside hydrolase family 29 N-terminal" evidence="8">
    <location>
        <begin position="42"/>
        <end position="373"/>
    </location>
</feature>
<evidence type="ECO:0000313" key="10">
    <source>
        <dbReference type="EMBL" id="MCG2589758.1"/>
    </source>
</evidence>
<dbReference type="PANTHER" id="PTHR10030:SF37">
    <property type="entry name" value="ALPHA-L-FUCOSIDASE-RELATED"/>
    <property type="match status" value="1"/>
</dbReference>
<dbReference type="InterPro" id="IPR000933">
    <property type="entry name" value="Glyco_hydro_29"/>
</dbReference>
<organism evidence="10 11">
    <name type="scientific">Rhodohalobacter sulfatireducens</name>
    <dbReference type="NCBI Taxonomy" id="2911366"/>
    <lineage>
        <taxon>Bacteria</taxon>
        <taxon>Pseudomonadati</taxon>
        <taxon>Balneolota</taxon>
        <taxon>Balneolia</taxon>
        <taxon>Balneolales</taxon>
        <taxon>Balneolaceae</taxon>
        <taxon>Rhodohalobacter</taxon>
    </lineage>
</organism>
<evidence type="ECO:0000259" key="8">
    <source>
        <dbReference type="Pfam" id="PF01120"/>
    </source>
</evidence>
<dbReference type="PIRSF" id="PIRSF001092">
    <property type="entry name" value="Alpha-L-fucosidase"/>
    <property type="match status" value="1"/>
</dbReference>
<evidence type="ECO:0000313" key="11">
    <source>
        <dbReference type="Proteomes" id="UP001165366"/>
    </source>
</evidence>
<dbReference type="InterPro" id="IPR031919">
    <property type="entry name" value="Fucosidase_C"/>
</dbReference>
<evidence type="ECO:0000256" key="3">
    <source>
        <dbReference type="ARBA" id="ARBA00012662"/>
    </source>
</evidence>
<dbReference type="InterPro" id="IPR057739">
    <property type="entry name" value="Glyco_hydro_29_N"/>
</dbReference>
<comment type="caution">
    <text evidence="10">The sequence shown here is derived from an EMBL/GenBank/DDBJ whole genome shotgun (WGS) entry which is preliminary data.</text>
</comment>
<dbReference type="Pfam" id="PF01120">
    <property type="entry name" value="Alpha_L_fucos"/>
    <property type="match status" value="1"/>
</dbReference>
<keyword evidence="4 7" id="KW-0732">Signal</keyword>
<evidence type="ECO:0000256" key="6">
    <source>
        <dbReference type="ARBA" id="ARBA00023295"/>
    </source>
</evidence>
<reference evidence="10" key="2">
    <citation type="submission" date="2024-05" db="EMBL/GenBank/DDBJ databases">
        <title>Rhodohalobacter halophilus gen. nov., sp. nov., a moderately halophilic member of the family Balneolaceae.</title>
        <authorList>
            <person name="Xia J."/>
        </authorList>
    </citation>
    <scope>NUCLEOTIDE SEQUENCE</scope>
    <source>
        <strain evidence="10">WB101</strain>
    </source>
</reference>
<dbReference type="Pfam" id="PF16757">
    <property type="entry name" value="Fucosidase_C"/>
    <property type="match status" value="1"/>
</dbReference>
<evidence type="ECO:0000256" key="4">
    <source>
        <dbReference type="ARBA" id="ARBA00022729"/>
    </source>
</evidence>
<reference evidence="10" key="1">
    <citation type="submission" date="2022-01" db="EMBL/GenBank/DDBJ databases">
        <authorList>
            <person name="Wang Y."/>
        </authorList>
    </citation>
    <scope>NUCLEOTIDE SEQUENCE</scope>
    <source>
        <strain evidence="10">WB101</strain>
    </source>
</reference>
<evidence type="ECO:0000256" key="5">
    <source>
        <dbReference type="ARBA" id="ARBA00022801"/>
    </source>
</evidence>
<feature type="signal peptide" evidence="7">
    <location>
        <begin position="1"/>
        <end position="19"/>
    </location>
</feature>
<gene>
    <name evidence="10" type="ORF">L6773_14350</name>
</gene>
<keyword evidence="11" id="KW-1185">Reference proteome</keyword>
<dbReference type="InterPro" id="IPR016286">
    <property type="entry name" value="FUC_metazoa-typ"/>
</dbReference>
<evidence type="ECO:0000259" key="9">
    <source>
        <dbReference type="Pfam" id="PF16757"/>
    </source>
</evidence>
<dbReference type="Gene3D" id="3.20.20.80">
    <property type="entry name" value="Glycosidases"/>
    <property type="match status" value="1"/>
</dbReference>
<comment type="function">
    <text evidence="1">Alpha-L-fucosidase is responsible for hydrolyzing the alpha-1,6-linked fucose joined to the reducing-end N-acetylglucosamine of the carbohydrate moieties of glycoproteins.</text>
</comment>
<dbReference type="EMBL" id="JAKLWS010000020">
    <property type="protein sequence ID" value="MCG2589758.1"/>
    <property type="molecule type" value="Genomic_DNA"/>
</dbReference>
<feature type="chain" id="PRO_5046505445" description="alpha-L-fucosidase" evidence="7">
    <location>
        <begin position="20"/>
        <end position="474"/>
    </location>
</feature>
<dbReference type="SMART" id="SM00812">
    <property type="entry name" value="Alpha_L_fucos"/>
    <property type="match status" value="1"/>
</dbReference>
<dbReference type="PROSITE" id="PS51257">
    <property type="entry name" value="PROKAR_LIPOPROTEIN"/>
    <property type="match status" value="1"/>
</dbReference>
<dbReference type="Proteomes" id="UP001165366">
    <property type="component" value="Unassembled WGS sequence"/>
</dbReference>
<comment type="similarity">
    <text evidence="2">Belongs to the glycosyl hydrolase 29 family.</text>
</comment>
<name>A0ABS9KFY8_9BACT</name>
<dbReference type="InterPro" id="IPR017853">
    <property type="entry name" value="GH"/>
</dbReference>
<sequence length="474" mass="54654">MKKTILTLLSILLITLSFACQSSETSESTTENTLSREEILNESEEAFDERMEWWRDAKFGLFIHWGPYAVPAGVHNGERLEGIGEWIMERAEIPVEEYEEYSRQFNPTEYDADEWVQIAKDAGMKYIIITSKHHDGFALWDSEVGNYNSVDFAQIEKDLLDELKVAADKHGIELGFYHSIMDWHHPDAQAPHYPDYNTSEKMNPNFDRYVENYLKPQVRELVEEYDPAVMWFDGEWIPEWTHEHAEDMYVMLRQMDPELIINNRVDVGRQGMQGMNEEGGDYLGDFGTPEQEILESTSNFDWEACMTMNDTWGYKEHDDNWKSSETLIHNLVDIAAKGGNYLLNVGPTAEGIIPDASVERLADMGDWMDINGEAIYETDRLQNHFSEGESIRYTKKKGEPVYYGILLEEPGQTAQFSYLQPDEGSEVMLLGYEDPLNWEFDEENGLSIQIPDEVTNAENLSTAWVFKINGSEIN</sequence>
<evidence type="ECO:0000256" key="7">
    <source>
        <dbReference type="SAM" id="SignalP"/>
    </source>
</evidence>